<organism evidence="2 3">
    <name type="scientific">Candidozyma haemuli</name>
    <dbReference type="NCBI Taxonomy" id="45357"/>
    <lineage>
        <taxon>Eukaryota</taxon>
        <taxon>Fungi</taxon>
        <taxon>Dikarya</taxon>
        <taxon>Ascomycota</taxon>
        <taxon>Saccharomycotina</taxon>
        <taxon>Pichiomycetes</taxon>
        <taxon>Metschnikowiaceae</taxon>
        <taxon>Candidozyma</taxon>
    </lineage>
</organism>
<dbReference type="VEuPathDB" id="FungiDB:CXQ85_002378"/>
<dbReference type="STRING" id="45357.A0A2V1AS79"/>
<reference evidence="2 3" key="1">
    <citation type="submission" date="2017-12" db="EMBL/GenBank/DDBJ databases">
        <title>Genome Sequence of a Multidrug-Resistant Candida haemulonii Isolate from a Patient with Chronic Leg Ulcers in Israel.</title>
        <authorList>
            <person name="Chow N.A."/>
            <person name="Gade L."/>
            <person name="Batra D."/>
            <person name="Rowe L.A."/>
            <person name="Ben-Ami R."/>
            <person name="Loparev V.N."/>
            <person name="Litvintseva A.P."/>
        </authorList>
    </citation>
    <scope>NUCLEOTIDE SEQUENCE [LARGE SCALE GENOMIC DNA]</scope>
    <source>
        <strain evidence="2 3">B11899</strain>
    </source>
</reference>
<proteinExistence type="predicted"/>
<dbReference type="RefSeq" id="XP_025341524.1">
    <property type="nucleotide sequence ID" value="XM_025486059.1"/>
</dbReference>
<dbReference type="PANTHER" id="PTHR47932">
    <property type="entry name" value="ATPASE EXPRESSION PROTEIN 3"/>
    <property type="match status" value="1"/>
</dbReference>
<dbReference type="InterPro" id="IPR011990">
    <property type="entry name" value="TPR-like_helical_dom_sf"/>
</dbReference>
<dbReference type="AlphaFoldDB" id="A0A2V1AS79"/>
<evidence type="ECO:0000313" key="3">
    <source>
        <dbReference type="Proteomes" id="UP000244309"/>
    </source>
</evidence>
<keyword evidence="3" id="KW-1185">Reference proteome</keyword>
<accession>A0A2V1AS79</accession>
<dbReference type="GeneID" id="37007709"/>
<evidence type="ECO:0000256" key="1">
    <source>
        <dbReference type="ARBA" id="ARBA00022737"/>
    </source>
</evidence>
<dbReference type="PANTHER" id="PTHR47932:SF44">
    <property type="entry name" value="MIOREX COMPLEX COMPONENT 1"/>
    <property type="match status" value="1"/>
</dbReference>
<evidence type="ECO:0008006" key="4">
    <source>
        <dbReference type="Google" id="ProtNLM"/>
    </source>
</evidence>
<name>A0A2V1AS79_9ASCO</name>
<gene>
    <name evidence="2" type="ORF">CXQ85_002378</name>
</gene>
<comment type="caution">
    <text evidence="2">The sequence shown here is derived from an EMBL/GenBank/DDBJ whole genome shotgun (WGS) entry which is preliminary data.</text>
</comment>
<dbReference type="OrthoDB" id="185373at2759"/>
<keyword evidence="1" id="KW-0677">Repeat</keyword>
<dbReference type="EMBL" id="PKFO01000003">
    <property type="protein sequence ID" value="PVH20584.1"/>
    <property type="molecule type" value="Genomic_DNA"/>
</dbReference>
<protein>
    <recommendedName>
        <fullName evidence="4">Mitochondrial group I intron splicing factor CCM1</fullName>
    </recommendedName>
</protein>
<evidence type="ECO:0000313" key="2">
    <source>
        <dbReference type="EMBL" id="PVH20584.1"/>
    </source>
</evidence>
<sequence>MLRLPVLIRGYRRLPIGVSLNGTLRTQQIRHKNIGAWFTKAKQPKAHRQDNSKAQIIIEDEDISNKIQHSHIGDLKHYLKTTEIPSKERSRILRTKLIELINEVPDFASNKDSLYTIDTVFAYLYDQSGRNLENVLPLDDLLHLFRSTSSVLLAQEDFTMPQYMATLSQELTKSSSDNPSDIYALVIDIGASLKFNDFENALAVVVHNSKKLPRDFTGTVFNHFRMKGCLDLSYFEAFLSVALREKSEIVNDDLVKEYRAYVESLFEKSNPNVHEYEDLNKNVYRIQELTFKMVNALPDNLAAGSSVQLLKFFVDLNTVVQYKDKAKGVELLLTKINDKSFEEIKQVLVESDLFDESLCELLLLEVSKYALFPVLHEKLTEFVIKDNVRYSENLKIQAKILNYLHNNFSLSEDELHHLIQDYVKQISTEELNNTQDKVVEALMVSGVVSPVSPLLGELSTWFKSTYGHLPTLNVYQYRLENALDASDSEAALQIFEESLRSEAVNWEHDSSPRTQLSLNRLIHSICDDDTSIIKVFPIFRKIKQHMTSQCNAEALAVLSKKMVAEECVGDAIELLKRELPKMNTESPKRLLVTPTWAYAHKELFDQLHHFTVTFSTEETFETNWVLYGELHKYFAVPFETYLPTMKFFCEKDRLHAALVIFQRVKSLNELHGSHHHLPPSREMYMYLFKTFGDRLYEEGVIEIHEYLKMDINLPDTDIDLQNCLLDAYSNLQNVGKARDLFLAISSNAKIEGGVNEETARIMIKTYTYSDMVYVRKFWNNLSQFGVFPDYGIFKQYVIAHVYHGLVEDAFKLVSEIDEYNLELSPDLLLAMHNYCLEPKAQQEVAQWAIENHKEQWDEIKSSPLLRKASTYMPETNLLTGNEST</sequence>
<dbReference type="Gene3D" id="1.25.40.10">
    <property type="entry name" value="Tetratricopeptide repeat domain"/>
    <property type="match status" value="1"/>
</dbReference>
<dbReference type="Proteomes" id="UP000244309">
    <property type="component" value="Unassembled WGS sequence"/>
</dbReference>